<keyword evidence="3" id="KW-1185">Reference proteome</keyword>
<dbReference type="OrthoDB" id="3238847at2759"/>
<dbReference type="AlphaFoldDB" id="A0A0D0CZR6"/>
<dbReference type="PANTHER" id="PTHR19303:SF74">
    <property type="entry name" value="POGO TRANSPOSABLE ELEMENT WITH KRAB DOMAIN"/>
    <property type="match status" value="1"/>
</dbReference>
<feature type="domain" description="DDE-1" evidence="1">
    <location>
        <begin position="209"/>
        <end position="375"/>
    </location>
</feature>
<dbReference type="InParanoid" id="A0A0D0CZR6"/>
<dbReference type="HOGENOM" id="CLU_013929_2_0_1"/>
<reference evidence="2 3" key="1">
    <citation type="submission" date="2014-04" db="EMBL/GenBank/DDBJ databases">
        <authorList>
            <consortium name="DOE Joint Genome Institute"/>
            <person name="Kuo A."/>
            <person name="Kohler A."/>
            <person name="Jargeat P."/>
            <person name="Nagy L.G."/>
            <person name="Floudas D."/>
            <person name="Copeland A."/>
            <person name="Barry K.W."/>
            <person name="Cichocki N."/>
            <person name="Veneault-Fourrey C."/>
            <person name="LaButti K."/>
            <person name="Lindquist E.A."/>
            <person name="Lipzen A."/>
            <person name="Lundell T."/>
            <person name="Morin E."/>
            <person name="Murat C."/>
            <person name="Sun H."/>
            <person name="Tunlid A."/>
            <person name="Henrissat B."/>
            <person name="Grigoriev I.V."/>
            <person name="Hibbett D.S."/>
            <person name="Martin F."/>
            <person name="Nordberg H.P."/>
            <person name="Cantor M.N."/>
            <person name="Hua S.X."/>
        </authorList>
    </citation>
    <scope>NUCLEOTIDE SEQUENCE [LARGE SCALE GENOMIC DNA]</scope>
    <source>
        <strain evidence="2 3">Ve08.2h10</strain>
    </source>
</reference>
<organism evidence="2 3">
    <name type="scientific">Paxillus rubicundulus Ve08.2h10</name>
    <dbReference type="NCBI Taxonomy" id="930991"/>
    <lineage>
        <taxon>Eukaryota</taxon>
        <taxon>Fungi</taxon>
        <taxon>Dikarya</taxon>
        <taxon>Basidiomycota</taxon>
        <taxon>Agaricomycotina</taxon>
        <taxon>Agaricomycetes</taxon>
        <taxon>Agaricomycetidae</taxon>
        <taxon>Boletales</taxon>
        <taxon>Paxilineae</taxon>
        <taxon>Paxillaceae</taxon>
        <taxon>Paxillus</taxon>
    </lineage>
</organism>
<dbReference type="Pfam" id="PF03184">
    <property type="entry name" value="DDE_1"/>
    <property type="match status" value="1"/>
</dbReference>
<evidence type="ECO:0000313" key="2">
    <source>
        <dbReference type="EMBL" id="KIK72959.1"/>
    </source>
</evidence>
<dbReference type="GO" id="GO:0003677">
    <property type="term" value="F:DNA binding"/>
    <property type="evidence" value="ECO:0007669"/>
    <property type="project" value="TreeGrafter"/>
</dbReference>
<dbReference type="STRING" id="930991.A0A0D0CZR6"/>
<dbReference type="PANTHER" id="PTHR19303">
    <property type="entry name" value="TRANSPOSON"/>
    <property type="match status" value="1"/>
</dbReference>
<reference evidence="3" key="2">
    <citation type="submission" date="2015-01" db="EMBL/GenBank/DDBJ databases">
        <title>Evolutionary Origins and Diversification of the Mycorrhizal Mutualists.</title>
        <authorList>
            <consortium name="DOE Joint Genome Institute"/>
            <consortium name="Mycorrhizal Genomics Consortium"/>
            <person name="Kohler A."/>
            <person name="Kuo A."/>
            <person name="Nagy L.G."/>
            <person name="Floudas D."/>
            <person name="Copeland A."/>
            <person name="Barry K.W."/>
            <person name="Cichocki N."/>
            <person name="Veneault-Fourrey C."/>
            <person name="LaButti K."/>
            <person name="Lindquist E.A."/>
            <person name="Lipzen A."/>
            <person name="Lundell T."/>
            <person name="Morin E."/>
            <person name="Murat C."/>
            <person name="Riley R."/>
            <person name="Ohm R."/>
            <person name="Sun H."/>
            <person name="Tunlid A."/>
            <person name="Henrissat B."/>
            <person name="Grigoriev I.V."/>
            <person name="Hibbett D.S."/>
            <person name="Martin F."/>
        </authorList>
    </citation>
    <scope>NUCLEOTIDE SEQUENCE [LARGE SCALE GENOMIC DNA]</scope>
    <source>
        <strain evidence="3">Ve08.2h10</strain>
    </source>
</reference>
<dbReference type="Proteomes" id="UP000054538">
    <property type="component" value="Unassembled WGS sequence"/>
</dbReference>
<proteinExistence type="predicted"/>
<gene>
    <name evidence="2" type="ORF">PAXRUDRAFT_21391</name>
</gene>
<dbReference type="EMBL" id="KN830256">
    <property type="protein sequence ID" value="KIK72959.1"/>
    <property type="molecule type" value="Genomic_DNA"/>
</dbReference>
<name>A0A0D0CZR6_9AGAM</name>
<sequence>MVGHAKSITKKKQIAREAHDGIMARAVEAYQAELAKGPLQRRQGARTICSDFQKLYYFETGKQIKLTGGISKSKSNSQHSWLTDEETNVVIDYIIEMGDHGFPLSHRRLKEHVDEICHARLNDQFPETDHIKVSRSCALETKCGRAVNPTTNEAWWNLLKDTITKYNIKQHNTYGVDEMGCQPSGGEREHVFGRQKKTPQYQQRGGSRENITVIVTVCADGTAMAPSVIFKGSAFQVKWNQENPANAFLGYSKKGWTDGEIGVKWIKNFDKETAAKANDEYRLLLVDGHNSHYTRGFLEHARTDQILVLCYPSHTTHIYQGLDVVVFSTLKRCWSDARDEYEKKTGESISKKNFLAVYGPAHLKVLTPETIRAAFRKTGVWPFNLDVITQDMMAPNYSLDFFVIYLSRKTPTLAPLMKMPTNQIAKRHHQLPHS</sequence>
<dbReference type="InterPro" id="IPR050863">
    <property type="entry name" value="CenT-Element_Derived"/>
</dbReference>
<evidence type="ECO:0000259" key="1">
    <source>
        <dbReference type="Pfam" id="PF03184"/>
    </source>
</evidence>
<accession>A0A0D0CZR6</accession>
<dbReference type="InterPro" id="IPR004875">
    <property type="entry name" value="DDE_SF_endonuclease_dom"/>
</dbReference>
<dbReference type="GO" id="GO:0005634">
    <property type="term" value="C:nucleus"/>
    <property type="evidence" value="ECO:0007669"/>
    <property type="project" value="TreeGrafter"/>
</dbReference>
<evidence type="ECO:0000313" key="3">
    <source>
        <dbReference type="Proteomes" id="UP000054538"/>
    </source>
</evidence>
<protein>
    <recommendedName>
        <fullName evidence="1">DDE-1 domain-containing protein</fullName>
    </recommendedName>
</protein>